<dbReference type="Proteomes" id="UP001732700">
    <property type="component" value="Chromosome 1D"/>
</dbReference>
<reference evidence="1" key="2">
    <citation type="submission" date="2025-09" db="UniProtKB">
        <authorList>
            <consortium name="EnsemblPlants"/>
        </authorList>
    </citation>
    <scope>IDENTIFICATION</scope>
</reference>
<sequence>MAIVRNSGARVPRLDGAGEEGSPEATEDEDEQSPATASRDSDAEGFSGEEANGGGSLEEEAEEEDDSGMGSDELEITQLGEAGAEMSQVGDQSVAVPLELYDLADGFSGVLSLDAWNGLLTEDERLRLAAFLPDLDQETFARTLVELLSGENFHFGSPLAALFDRLKGGLCDPRIVLYRRGARFAERRKHYYHLQSYHNSMVRGLWEAKDCWKSCDGYSLGERLRALDAMKAQRKQKLLGLDARAGSETDSESRESAEQFMTRPRPDKMSLKKAGKEKSKGLLRLGGSKGLGEDYIGGSGRDAAVVLSGRSRQDNAYGYDMGVMHRGKPRRSVDGLDSEDLGYDRDLPRVRSQKPLVKPVKKKEFATGYDSNPYAKSYRDNHTGSHYHGRNAVVNQGVTLAASFEPPYAETARNAKYMERDRIYGGKSVLNKALKDEMDWPAASRADNLNDWQRGQPAGHYRSRIPQVGQGVKVKSYRNIEQQMNGAHSGFDPRDKVSQGKVISTKARGHPMLLPDRPPHVTILCLVRDAASRLPGRTGTRADVCTLLKDSQYLNHAESNKEAAVNQVVSGALDRLHYERDPCVLYDNDKKLWTYLHRGREEEDFEDDGTSSTKKWKRPRRDSLDPSEAGAGNDDIEDDGTPNTKKQKKDDAEPTASGEDKDGMDHVIQDPSNGGLEGGLDLDVVLSSTNNEETAKPVSTDVKPDIGISRPSVGATAGNTANDNSARIPEQFYSMALPVDSTSNTFK</sequence>
<name>A0ACD5TYQ0_AVESA</name>
<proteinExistence type="predicted"/>
<accession>A0ACD5TYQ0</accession>
<protein>
    <submittedName>
        <fullName evidence="1">Uncharacterized protein</fullName>
    </submittedName>
</protein>
<evidence type="ECO:0000313" key="2">
    <source>
        <dbReference type="Proteomes" id="UP001732700"/>
    </source>
</evidence>
<reference evidence="1" key="1">
    <citation type="submission" date="2021-05" db="EMBL/GenBank/DDBJ databases">
        <authorList>
            <person name="Scholz U."/>
            <person name="Mascher M."/>
            <person name="Fiebig A."/>
        </authorList>
    </citation>
    <scope>NUCLEOTIDE SEQUENCE [LARGE SCALE GENOMIC DNA]</scope>
</reference>
<evidence type="ECO:0000313" key="1">
    <source>
        <dbReference type="EnsemblPlants" id="AVESA.00010b.r2.1DG0146240.1.CDS"/>
    </source>
</evidence>
<dbReference type="EnsemblPlants" id="AVESA.00010b.r2.1DG0146240.1">
    <property type="protein sequence ID" value="AVESA.00010b.r2.1DG0146240.1.CDS"/>
    <property type="gene ID" value="AVESA.00010b.r2.1DG0146240"/>
</dbReference>
<keyword evidence="2" id="KW-1185">Reference proteome</keyword>
<organism evidence="1 2">
    <name type="scientific">Avena sativa</name>
    <name type="common">Oat</name>
    <dbReference type="NCBI Taxonomy" id="4498"/>
    <lineage>
        <taxon>Eukaryota</taxon>
        <taxon>Viridiplantae</taxon>
        <taxon>Streptophyta</taxon>
        <taxon>Embryophyta</taxon>
        <taxon>Tracheophyta</taxon>
        <taxon>Spermatophyta</taxon>
        <taxon>Magnoliopsida</taxon>
        <taxon>Liliopsida</taxon>
        <taxon>Poales</taxon>
        <taxon>Poaceae</taxon>
        <taxon>BOP clade</taxon>
        <taxon>Pooideae</taxon>
        <taxon>Poodae</taxon>
        <taxon>Poeae</taxon>
        <taxon>Poeae Chloroplast Group 1 (Aveneae type)</taxon>
        <taxon>Aveninae</taxon>
        <taxon>Avena</taxon>
    </lineage>
</organism>